<dbReference type="Pfam" id="PF06574">
    <property type="entry name" value="FAD_syn"/>
    <property type="match status" value="1"/>
</dbReference>
<organism evidence="16 17">
    <name type="scientific">Candidatus Caccousia avicola</name>
    <dbReference type="NCBI Taxonomy" id="2840721"/>
    <lineage>
        <taxon>Bacteria</taxon>
        <taxon>Bacillati</taxon>
        <taxon>Bacillota</taxon>
        <taxon>Clostridia</taxon>
        <taxon>Eubacteriales</taxon>
        <taxon>Oscillospiraceae</taxon>
        <taxon>Oscillospiraceae incertae sedis</taxon>
        <taxon>Candidatus Caccousia</taxon>
    </lineage>
</organism>
<protein>
    <recommendedName>
        <fullName evidence="14">Riboflavin biosynthesis protein</fullName>
    </recommendedName>
    <domain>
        <recommendedName>
            <fullName evidence="14">Riboflavin kinase</fullName>
            <ecNumber evidence="14">2.7.1.26</ecNumber>
        </recommendedName>
        <alternativeName>
            <fullName evidence="14">Flavokinase</fullName>
        </alternativeName>
    </domain>
    <domain>
        <recommendedName>
            <fullName evidence="14">FMN adenylyltransferase</fullName>
            <ecNumber evidence="14">2.7.7.2</ecNumber>
        </recommendedName>
        <alternativeName>
            <fullName evidence="14">FAD pyrophosphorylase</fullName>
        </alternativeName>
        <alternativeName>
            <fullName evidence="14">FAD synthase</fullName>
        </alternativeName>
    </domain>
</protein>
<evidence type="ECO:0000256" key="13">
    <source>
        <dbReference type="ARBA" id="ARBA00049494"/>
    </source>
</evidence>
<dbReference type="EC" id="2.7.1.26" evidence="14"/>
<evidence type="ECO:0000256" key="8">
    <source>
        <dbReference type="ARBA" id="ARBA00022777"/>
    </source>
</evidence>
<evidence type="ECO:0000256" key="5">
    <source>
        <dbReference type="ARBA" id="ARBA00022679"/>
    </source>
</evidence>
<comment type="similarity">
    <text evidence="14">Belongs to the ribF family.</text>
</comment>
<evidence type="ECO:0000256" key="14">
    <source>
        <dbReference type="PIRNR" id="PIRNR004491"/>
    </source>
</evidence>
<dbReference type="GO" id="GO:0009398">
    <property type="term" value="P:FMN biosynthetic process"/>
    <property type="evidence" value="ECO:0007669"/>
    <property type="project" value="UniProtKB-UniRule"/>
</dbReference>
<dbReference type="InterPro" id="IPR002606">
    <property type="entry name" value="Riboflavin_kinase_bac"/>
</dbReference>
<evidence type="ECO:0000256" key="11">
    <source>
        <dbReference type="ARBA" id="ARBA00023268"/>
    </source>
</evidence>
<comment type="caution">
    <text evidence="16">The sequence shown here is derived from an EMBL/GenBank/DDBJ whole genome shotgun (WGS) entry which is preliminary data.</text>
</comment>
<keyword evidence="5 14" id="KW-0808">Transferase</keyword>
<dbReference type="GO" id="GO:0009231">
    <property type="term" value="P:riboflavin biosynthetic process"/>
    <property type="evidence" value="ECO:0007669"/>
    <property type="project" value="InterPro"/>
</dbReference>
<dbReference type="GO" id="GO:0005524">
    <property type="term" value="F:ATP binding"/>
    <property type="evidence" value="ECO:0007669"/>
    <property type="project" value="UniProtKB-UniRule"/>
</dbReference>
<dbReference type="SUPFAM" id="SSF52374">
    <property type="entry name" value="Nucleotidylyl transferase"/>
    <property type="match status" value="1"/>
</dbReference>
<dbReference type="Pfam" id="PF01687">
    <property type="entry name" value="Flavokinase"/>
    <property type="match status" value="1"/>
</dbReference>
<evidence type="ECO:0000313" key="16">
    <source>
        <dbReference type="EMBL" id="HIR46452.1"/>
    </source>
</evidence>
<evidence type="ECO:0000256" key="10">
    <source>
        <dbReference type="ARBA" id="ARBA00022840"/>
    </source>
</evidence>
<gene>
    <name evidence="16" type="primary">ribF</name>
    <name evidence="16" type="ORF">IAB89_02155</name>
</gene>
<dbReference type="Gene3D" id="2.40.30.30">
    <property type="entry name" value="Riboflavin kinase-like"/>
    <property type="match status" value="1"/>
</dbReference>
<accession>A0A9D1AKV3</accession>
<dbReference type="NCBIfam" id="TIGR00083">
    <property type="entry name" value="ribF"/>
    <property type="match status" value="1"/>
</dbReference>
<dbReference type="SUPFAM" id="SSF82114">
    <property type="entry name" value="Riboflavin kinase-like"/>
    <property type="match status" value="1"/>
</dbReference>
<evidence type="ECO:0000256" key="9">
    <source>
        <dbReference type="ARBA" id="ARBA00022827"/>
    </source>
</evidence>
<comment type="catalytic activity">
    <reaction evidence="13 14">
        <text>FMN + ATP + H(+) = FAD + diphosphate</text>
        <dbReference type="Rhea" id="RHEA:17237"/>
        <dbReference type="ChEBI" id="CHEBI:15378"/>
        <dbReference type="ChEBI" id="CHEBI:30616"/>
        <dbReference type="ChEBI" id="CHEBI:33019"/>
        <dbReference type="ChEBI" id="CHEBI:57692"/>
        <dbReference type="ChEBI" id="CHEBI:58210"/>
        <dbReference type="EC" id="2.7.7.2"/>
    </reaction>
</comment>
<evidence type="ECO:0000256" key="3">
    <source>
        <dbReference type="ARBA" id="ARBA00022630"/>
    </source>
</evidence>
<proteinExistence type="inferred from homology"/>
<evidence type="ECO:0000259" key="15">
    <source>
        <dbReference type="SMART" id="SM00904"/>
    </source>
</evidence>
<evidence type="ECO:0000256" key="7">
    <source>
        <dbReference type="ARBA" id="ARBA00022741"/>
    </source>
</evidence>
<dbReference type="InterPro" id="IPR014729">
    <property type="entry name" value="Rossmann-like_a/b/a_fold"/>
</dbReference>
<comment type="pathway">
    <text evidence="1 14">Cofactor biosynthesis; FAD biosynthesis; FAD from FMN: step 1/1.</text>
</comment>
<reference evidence="16" key="2">
    <citation type="journal article" date="2021" name="PeerJ">
        <title>Extensive microbial diversity within the chicken gut microbiome revealed by metagenomics and culture.</title>
        <authorList>
            <person name="Gilroy R."/>
            <person name="Ravi A."/>
            <person name="Getino M."/>
            <person name="Pursley I."/>
            <person name="Horton D.L."/>
            <person name="Alikhan N.F."/>
            <person name="Baker D."/>
            <person name="Gharbi K."/>
            <person name="Hall N."/>
            <person name="Watson M."/>
            <person name="Adriaenssens E.M."/>
            <person name="Foster-Nyarko E."/>
            <person name="Jarju S."/>
            <person name="Secka A."/>
            <person name="Antonio M."/>
            <person name="Oren A."/>
            <person name="Chaudhuri R.R."/>
            <person name="La Ragione R."/>
            <person name="Hildebrand F."/>
            <person name="Pallen M.J."/>
        </authorList>
    </citation>
    <scope>NUCLEOTIDE SEQUENCE</scope>
    <source>
        <strain evidence="16">ChiSxjej1B13-7958</strain>
    </source>
</reference>
<reference evidence="16" key="1">
    <citation type="submission" date="2020-10" db="EMBL/GenBank/DDBJ databases">
        <authorList>
            <person name="Gilroy R."/>
        </authorList>
    </citation>
    <scope>NUCLEOTIDE SEQUENCE</scope>
    <source>
        <strain evidence="16">ChiSxjej1B13-7958</strain>
    </source>
</reference>
<dbReference type="PIRSF" id="PIRSF004491">
    <property type="entry name" value="FAD_Synth"/>
    <property type="match status" value="1"/>
</dbReference>
<evidence type="ECO:0000256" key="6">
    <source>
        <dbReference type="ARBA" id="ARBA00022695"/>
    </source>
</evidence>
<evidence type="ECO:0000256" key="2">
    <source>
        <dbReference type="ARBA" id="ARBA00005201"/>
    </source>
</evidence>
<dbReference type="InterPro" id="IPR015865">
    <property type="entry name" value="Riboflavin_kinase_bac/euk"/>
</dbReference>
<comment type="pathway">
    <text evidence="2 14">Cofactor biosynthesis; FMN biosynthesis; FMN from riboflavin (ATP route): step 1/1.</text>
</comment>
<dbReference type="EC" id="2.7.7.2" evidence="14"/>
<dbReference type="PANTHER" id="PTHR22749">
    <property type="entry name" value="RIBOFLAVIN KINASE/FMN ADENYLYLTRANSFERASE"/>
    <property type="match status" value="1"/>
</dbReference>
<feature type="domain" description="Riboflavin kinase" evidence="15">
    <location>
        <begin position="173"/>
        <end position="298"/>
    </location>
</feature>
<dbReference type="Gene3D" id="3.40.50.620">
    <property type="entry name" value="HUPs"/>
    <property type="match status" value="1"/>
</dbReference>
<dbReference type="GO" id="GO:0008531">
    <property type="term" value="F:riboflavin kinase activity"/>
    <property type="evidence" value="ECO:0007669"/>
    <property type="project" value="UniProtKB-UniRule"/>
</dbReference>
<dbReference type="InterPro" id="IPR023465">
    <property type="entry name" value="Riboflavin_kinase_dom_sf"/>
</dbReference>
<dbReference type="Proteomes" id="UP000824242">
    <property type="component" value="Unassembled WGS sequence"/>
</dbReference>
<evidence type="ECO:0000256" key="4">
    <source>
        <dbReference type="ARBA" id="ARBA00022643"/>
    </source>
</evidence>
<dbReference type="InterPro" id="IPR015864">
    <property type="entry name" value="FAD_synthase"/>
</dbReference>
<keyword evidence="6 14" id="KW-0548">Nucleotidyltransferase</keyword>
<sequence>MKLYQDLHPSGEDTAVALGVFDGLHMGHRRVITAAMGGPETPAVFTFQTDILREGGKGAPVLLPQKRKLELLGELGVKLCWSIPFSLIREMEAERFVREVLVGVCRAKRVCCGFNFHFGKNGAGSVQDLVRLGEELGFSVTVQEPVLLAGKPVSSTRIRSLIAQGEIEEANRLLGRPFSYDFPVVHGRQLGRTLGFPTVNQPIPPGFILPRFGVYAALVDVGGEKYYGVANVGVKPTVGSDGPLCETWMPDYHGRELYGETVRTELHGFVREERRFPGLSELREQILRDRETAKKIIYKL</sequence>
<dbReference type="CDD" id="cd02064">
    <property type="entry name" value="FAD_synthetase_N"/>
    <property type="match status" value="1"/>
</dbReference>
<name>A0A9D1AKV3_9FIRM</name>
<keyword evidence="4 14" id="KW-0288">FMN</keyword>
<comment type="catalytic activity">
    <reaction evidence="12 14">
        <text>riboflavin + ATP = FMN + ADP + H(+)</text>
        <dbReference type="Rhea" id="RHEA:14357"/>
        <dbReference type="ChEBI" id="CHEBI:15378"/>
        <dbReference type="ChEBI" id="CHEBI:30616"/>
        <dbReference type="ChEBI" id="CHEBI:57986"/>
        <dbReference type="ChEBI" id="CHEBI:58210"/>
        <dbReference type="ChEBI" id="CHEBI:456216"/>
        <dbReference type="EC" id="2.7.1.26"/>
    </reaction>
</comment>
<dbReference type="SMART" id="SM00904">
    <property type="entry name" value="Flavokinase"/>
    <property type="match status" value="1"/>
</dbReference>
<dbReference type="InterPro" id="IPR023468">
    <property type="entry name" value="Riboflavin_kinase"/>
</dbReference>
<keyword evidence="8 14" id="KW-0418">Kinase</keyword>
<dbReference type="AlphaFoldDB" id="A0A9D1AKV3"/>
<dbReference type="GO" id="GO:0006747">
    <property type="term" value="P:FAD biosynthetic process"/>
    <property type="evidence" value="ECO:0007669"/>
    <property type="project" value="UniProtKB-UniRule"/>
</dbReference>
<evidence type="ECO:0000256" key="12">
    <source>
        <dbReference type="ARBA" id="ARBA00047880"/>
    </source>
</evidence>
<dbReference type="GO" id="GO:0003919">
    <property type="term" value="F:FMN adenylyltransferase activity"/>
    <property type="evidence" value="ECO:0007669"/>
    <property type="project" value="UniProtKB-UniRule"/>
</dbReference>
<keyword evidence="3 14" id="KW-0285">Flavoprotein</keyword>
<keyword evidence="9 14" id="KW-0274">FAD</keyword>
<evidence type="ECO:0000313" key="17">
    <source>
        <dbReference type="Proteomes" id="UP000824242"/>
    </source>
</evidence>
<keyword evidence="7 14" id="KW-0547">Nucleotide-binding</keyword>
<dbReference type="PANTHER" id="PTHR22749:SF6">
    <property type="entry name" value="RIBOFLAVIN KINASE"/>
    <property type="match status" value="1"/>
</dbReference>
<dbReference type="EMBL" id="DVGZ01000024">
    <property type="protein sequence ID" value="HIR46452.1"/>
    <property type="molecule type" value="Genomic_DNA"/>
</dbReference>
<evidence type="ECO:0000256" key="1">
    <source>
        <dbReference type="ARBA" id="ARBA00004726"/>
    </source>
</evidence>
<keyword evidence="11" id="KW-0511">Multifunctional enzyme</keyword>
<keyword evidence="10 14" id="KW-0067">ATP-binding</keyword>